<dbReference type="EMBL" id="BDQF01000014">
    <property type="protein sequence ID" value="GAW83134.1"/>
    <property type="molecule type" value="Genomic_DNA"/>
</dbReference>
<comment type="caution">
    <text evidence="2">The sequence shown here is derived from an EMBL/GenBank/DDBJ whole genome shotgun (WGS) entry which is preliminary data.</text>
</comment>
<name>A0A1Y1JT60_PLAGO</name>
<protein>
    <submittedName>
        <fullName evidence="2">Uncharacterized protein</fullName>
    </submittedName>
</protein>
<dbReference type="OMA" id="YQANRED"/>
<evidence type="ECO:0000256" key="1">
    <source>
        <dbReference type="SAM" id="Phobius"/>
    </source>
</evidence>
<sequence>MDTRGEESFGSPEIFTFLESLDNRGEIKDPKNANNLESLINLGNVSNFESSIDIGKIDNLETNTDFNLREEEEKKFKLKYQANREDILKRIIKSLREDSSNSETNSTLQNHIYEKKKHQVKSIITVDNSNVEILKNMSTTYGLLKIFLITFFGALLFFASIILIKYVYKKCKAHMENRMTVYISVGLKKAAYEWLH</sequence>
<dbReference type="OrthoDB" id="381132at2759"/>
<dbReference type="AlphaFoldDB" id="A0A1Y1JT60"/>
<dbReference type="GeneID" id="39749877"/>
<evidence type="ECO:0000313" key="2">
    <source>
        <dbReference type="EMBL" id="GAW83134.1"/>
    </source>
</evidence>
<keyword evidence="3" id="KW-1185">Reference proteome</keyword>
<dbReference type="RefSeq" id="XP_028545723.1">
    <property type="nucleotide sequence ID" value="XM_028689922.1"/>
</dbReference>
<keyword evidence="1" id="KW-1133">Transmembrane helix</keyword>
<dbReference type="Proteomes" id="UP000195521">
    <property type="component" value="Unassembled WGS sequence"/>
</dbReference>
<gene>
    <name evidence="2" type="ORF">PGO_134060</name>
</gene>
<reference evidence="3" key="1">
    <citation type="submission" date="2017-04" db="EMBL/GenBank/DDBJ databases">
        <title>Plasmodium gonderi genome.</title>
        <authorList>
            <person name="Arisue N."/>
            <person name="Honma H."/>
            <person name="Kawai S."/>
            <person name="Tougan T."/>
            <person name="Tanabe K."/>
            <person name="Horii T."/>
        </authorList>
    </citation>
    <scope>NUCLEOTIDE SEQUENCE [LARGE SCALE GENOMIC DNA]</scope>
    <source>
        <strain evidence="3">ATCC 30045</strain>
    </source>
</reference>
<organism evidence="2 3">
    <name type="scientific">Plasmodium gonderi</name>
    <dbReference type="NCBI Taxonomy" id="77519"/>
    <lineage>
        <taxon>Eukaryota</taxon>
        <taxon>Sar</taxon>
        <taxon>Alveolata</taxon>
        <taxon>Apicomplexa</taxon>
        <taxon>Aconoidasida</taxon>
        <taxon>Haemosporida</taxon>
        <taxon>Plasmodiidae</taxon>
        <taxon>Plasmodium</taxon>
        <taxon>Plasmodium (Plasmodium)</taxon>
    </lineage>
</organism>
<keyword evidence="1" id="KW-0812">Transmembrane</keyword>
<feature type="transmembrane region" description="Helical" evidence="1">
    <location>
        <begin position="146"/>
        <end position="168"/>
    </location>
</feature>
<accession>A0A1Y1JT60</accession>
<proteinExistence type="predicted"/>
<keyword evidence="1" id="KW-0472">Membrane</keyword>
<evidence type="ECO:0000313" key="3">
    <source>
        <dbReference type="Proteomes" id="UP000195521"/>
    </source>
</evidence>